<evidence type="ECO:0000313" key="6">
    <source>
        <dbReference type="EMBL" id="OGD85478.1"/>
    </source>
</evidence>
<dbReference type="Pfam" id="PF00276">
    <property type="entry name" value="Ribosomal_L23"/>
    <property type="match status" value="1"/>
</dbReference>
<evidence type="ECO:0000256" key="3">
    <source>
        <dbReference type="ARBA" id="ARBA00023274"/>
    </source>
</evidence>
<dbReference type="InterPro" id="IPR012678">
    <property type="entry name" value="Ribosomal_uL23/eL15/eS24_sf"/>
</dbReference>
<sequence>MNNSHLIKKAILSEKTYKQMESGLYTFLVDSKATKEEIAKVISKQFSCDVEGVRVMSKAAKTKRIIKTRKTVKTGAGKKAIVRLKKGQHIALLAAKTDKSKSKKTKSEKENKRVTKSETIKPIDADGTKRKGLLARFKKDKKEESK</sequence>
<evidence type="ECO:0000256" key="5">
    <source>
        <dbReference type="SAM" id="MobiDB-lite"/>
    </source>
</evidence>
<gene>
    <name evidence="4" type="primary">rplW</name>
    <name evidence="6" type="ORF">A2164_01230</name>
</gene>
<comment type="similarity">
    <text evidence="1 4">Belongs to the universal ribosomal protein uL23 family.</text>
</comment>
<dbReference type="InterPro" id="IPR013025">
    <property type="entry name" value="Ribosomal_uL23-like"/>
</dbReference>
<keyword evidence="4" id="KW-0699">rRNA-binding</keyword>
<keyword evidence="3 4" id="KW-0687">Ribonucleoprotein</keyword>
<dbReference type="GO" id="GO:1990904">
    <property type="term" value="C:ribonucleoprotein complex"/>
    <property type="evidence" value="ECO:0007669"/>
    <property type="project" value="UniProtKB-KW"/>
</dbReference>
<dbReference type="GO" id="GO:0005840">
    <property type="term" value="C:ribosome"/>
    <property type="evidence" value="ECO:0007669"/>
    <property type="project" value="UniProtKB-KW"/>
</dbReference>
<dbReference type="Gene3D" id="3.30.70.330">
    <property type="match status" value="1"/>
</dbReference>
<evidence type="ECO:0000256" key="2">
    <source>
        <dbReference type="ARBA" id="ARBA00022980"/>
    </source>
</evidence>
<dbReference type="AlphaFoldDB" id="A0A1F5G0V0"/>
<dbReference type="GO" id="GO:0003735">
    <property type="term" value="F:structural constituent of ribosome"/>
    <property type="evidence" value="ECO:0007669"/>
    <property type="project" value="InterPro"/>
</dbReference>
<proteinExistence type="inferred from homology"/>
<accession>A0A1F5G0V0</accession>
<evidence type="ECO:0000256" key="4">
    <source>
        <dbReference type="HAMAP-Rule" id="MF_01369"/>
    </source>
</evidence>
<dbReference type="InterPro" id="IPR012677">
    <property type="entry name" value="Nucleotide-bd_a/b_plait_sf"/>
</dbReference>
<name>A0A1F5G0V0_9BACT</name>
<dbReference type="HAMAP" id="MF_01369_B">
    <property type="entry name" value="Ribosomal_uL23_B"/>
    <property type="match status" value="1"/>
</dbReference>
<keyword evidence="2 4" id="KW-0689">Ribosomal protein</keyword>
<evidence type="ECO:0000313" key="7">
    <source>
        <dbReference type="Proteomes" id="UP000176317"/>
    </source>
</evidence>
<dbReference type="SUPFAM" id="SSF54189">
    <property type="entry name" value="Ribosomal proteins S24e, L23 and L15e"/>
    <property type="match status" value="1"/>
</dbReference>
<keyword evidence="4" id="KW-0694">RNA-binding</keyword>
<comment type="subunit">
    <text evidence="4">Part of the 50S ribosomal subunit. Contacts protein L29, and trigger factor when it is bound to the ribosome.</text>
</comment>
<dbReference type="EMBL" id="MFAT01000067">
    <property type="protein sequence ID" value="OGD85478.1"/>
    <property type="molecule type" value="Genomic_DNA"/>
</dbReference>
<comment type="caution">
    <text evidence="6">The sequence shown here is derived from an EMBL/GenBank/DDBJ whole genome shotgun (WGS) entry which is preliminary data.</text>
</comment>
<feature type="region of interest" description="Disordered" evidence="5">
    <location>
        <begin position="95"/>
        <end position="146"/>
    </location>
</feature>
<reference evidence="6 7" key="1">
    <citation type="journal article" date="2016" name="Nat. Commun.">
        <title>Thousands of microbial genomes shed light on interconnected biogeochemical processes in an aquifer system.</title>
        <authorList>
            <person name="Anantharaman K."/>
            <person name="Brown C.T."/>
            <person name="Hug L.A."/>
            <person name="Sharon I."/>
            <person name="Castelle C.J."/>
            <person name="Probst A.J."/>
            <person name="Thomas B.C."/>
            <person name="Singh A."/>
            <person name="Wilkins M.J."/>
            <person name="Karaoz U."/>
            <person name="Brodie E.L."/>
            <person name="Williams K.H."/>
            <person name="Hubbard S.S."/>
            <person name="Banfield J.F."/>
        </authorList>
    </citation>
    <scope>NUCLEOTIDE SEQUENCE [LARGE SCALE GENOMIC DNA]</scope>
</reference>
<protein>
    <recommendedName>
        <fullName evidence="4">Large ribosomal subunit protein uL23</fullName>
    </recommendedName>
</protein>
<evidence type="ECO:0000256" key="1">
    <source>
        <dbReference type="ARBA" id="ARBA00006700"/>
    </source>
</evidence>
<dbReference type="GO" id="GO:0006412">
    <property type="term" value="P:translation"/>
    <property type="evidence" value="ECO:0007669"/>
    <property type="project" value="UniProtKB-UniRule"/>
</dbReference>
<dbReference type="Proteomes" id="UP000176317">
    <property type="component" value="Unassembled WGS sequence"/>
</dbReference>
<feature type="compositionally biased region" description="Basic residues" evidence="5">
    <location>
        <begin position="130"/>
        <end position="139"/>
    </location>
</feature>
<organism evidence="6 7">
    <name type="scientific">Candidatus Curtissbacteria bacterium RBG_13_35_7</name>
    <dbReference type="NCBI Taxonomy" id="1797705"/>
    <lineage>
        <taxon>Bacteria</taxon>
        <taxon>Candidatus Curtissiibacteriota</taxon>
    </lineage>
</organism>
<feature type="compositionally biased region" description="Basic and acidic residues" evidence="5">
    <location>
        <begin position="96"/>
        <end position="129"/>
    </location>
</feature>
<comment type="function">
    <text evidence="4">One of the early assembly proteins it binds 23S rRNA. One of the proteins that surrounds the polypeptide exit tunnel on the outside of the ribosome. Forms the main docking site for trigger factor binding to the ribosome.</text>
</comment>
<dbReference type="GO" id="GO:0019843">
    <property type="term" value="F:rRNA binding"/>
    <property type="evidence" value="ECO:0007669"/>
    <property type="project" value="UniProtKB-UniRule"/>
</dbReference>